<gene>
    <name evidence="5" type="ORF">ACFPP7_16010</name>
</gene>
<keyword evidence="6" id="KW-1185">Reference proteome</keyword>
<evidence type="ECO:0000313" key="5">
    <source>
        <dbReference type="EMBL" id="MFC5522404.1"/>
    </source>
</evidence>
<dbReference type="PRINTS" id="PR00038">
    <property type="entry name" value="HTHLUXR"/>
</dbReference>
<comment type="caution">
    <text evidence="5">The sequence shown here is derived from an EMBL/GenBank/DDBJ whole genome shotgun (WGS) entry which is preliminary data.</text>
</comment>
<evidence type="ECO:0000256" key="1">
    <source>
        <dbReference type="ARBA" id="ARBA00023015"/>
    </source>
</evidence>
<organism evidence="5 6">
    <name type="scientific">Polaromonas jejuensis</name>
    <dbReference type="NCBI Taxonomy" id="457502"/>
    <lineage>
        <taxon>Bacteria</taxon>
        <taxon>Pseudomonadati</taxon>
        <taxon>Pseudomonadota</taxon>
        <taxon>Betaproteobacteria</taxon>
        <taxon>Burkholderiales</taxon>
        <taxon>Comamonadaceae</taxon>
        <taxon>Polaromonas</taxon>
    </lineage>
</organism>
<evidence type="ECO:0000256" key="2">
    <source>
        <dbReference type="ARBA" id="ARBA00023125"/>
    </source>
</evidence>
<keyword evidence="1" id="KW-0805">Transcription regulation</keyword>
<evidence type="ECO:0000256" key="3">
    <source>
        <dbReference type="ARBA" id="ARBA00023163"/>
    </source>
</evidence>
<dbReference type="SMART" id="SM00421">
    <property type="entry name" value="HTH_LUXR"/>
    <property type="match status" value="1"/>
</dbReference>
<dbReference type="SUPFAM" id="SSF46894">
    <property type="entry name" value="C-terminal effector domain of the bipartite response regulators"/>
    <property type="match status" value="1"/>
</dbReference>
<dbReference type="RefSeq" id="WP_068832392.1">
    <property type="nucleotide sequence ID" value="NZ_JBHSMX010000024.1"/>
</dbReference>
<name>A0ABW0QBZ0_9BURK</name>
<proteinExistence type="predicted"/>
<dbReference type="Pfam" id="PF00196">
    <property type="entry name" value="GerE"/>
    <property type="match status" value="1"/>
</dbReference>
<keyword evidence="3" id="KW-0804">Transcription</keyword>
<dbReference type="EMBL" id="JBHSMX010000024">
    <property type="protein sequence ID" value="MFC5522404.1"/>
    <property type="molecule type" value="Genomic_DNA"/>
</dbReference>
<dbReference type="PANTHER" id="PTHR44688">
    <property type="entry name" value="DNA-BINDING TRANSCRIPTIONAL ACTIVATOR DEVR_DOSR"/>
    <property type="match status" value="1"/>
</dbReference>
<sequence>MQQQRSRGTTRSVEEFSRLTHLIYEAAAEPQKWSEVVGALADSLNASKGLLFTPYVGPQEGGMVFPWKIAEQQLQLWATHYIGHDIWSEQAMQRGLLIEGTTVVDEEMVSRETLRESIFYREFLSTMGIGRVCVGVVFEGAPGLPATSLSVFRDFHEPAFSAADKAWLQLLVPHLSRALGLMHRLNAARLKEASLLSALDRLAFGVALLNERTEVLHLNLAAQDVLGRGDGLVLNALKQLEAPGSHTNSASLPHWLASIAALDATDPTHFSESLLLPRSDGVNSYALQCSALPVSDAWQAEGEAVRFVVFITDPAAVQLPDTARLRKLYGFTETQARVARHLAGGASYKQVASELNMAEETVRAHIKEIYPKARVNRQSHLVRMIMSLGQVAV</sequence>
<dbReference type="Proteomes" id="UP001596084">
    <property type="component" value="Unassembled WGS sequence"/>
</dbReference>
<dbReference type="InterPro" id="IPR000792">
    <property type="entry name" value="Tscrpt_reg_LuxR_C"/>
</dbReference>
<keyword evidence="2" id="KW-0238">DNA-binding</keyword>
<accession>A0ABW0QBZ0</accession>
<evidence type="ECO:0000259" key="4">
    <source>
        <dbReference type="SMART" id="SM00421"/>
    </source>
</evidence>
<dbReference type="InterPro" id="IPR036388">
    <property type="entry name" value="WH-like_DNA-bd_sf"/>
</dbReference>
<feature type="domain" description="HTH luxR-type" evidence="4">
    <location>
        <begin position="328"/>
        <end position="385"/>
    </location>
</feature>
<dbReference type="InterPro" id="IPR016032">
    <property type="entry name" value="Sig_transdc_resp-reg_C-effctor"/>
</dbReference>
<dbReference type="Gene3D" id="1.10.10.10">
    <property type="entry name" value="Winged helix-like DNA-binding domain superfamily/Winged helix DNA-binding domain"/>
    <property type="match status" value="1"/>
</dbReference>
<dbReference type="PANTHER" id="PTHR44688:SF16">
    <property type="entry name" value="DNA-BINDING TRANSCRIPTIONAL ACTIVATOR DEVR_DOSR"/>
    <property type="match status" value="1"/>
</dbReference>
<reference evidence="6" key="1">
    <citation type="journal article" date="2019" name="Int. J. Syst. Evol. Microbiol.">
        <title>The Global Catalogue of Microorganisms (GCM) 10K type strain sequencing project: providing services to taxonomists for standard genome sequencing and annotation.</title>
        <authorList>
            <consortium name="The Broad Institute Genomics Platform"/>
            <consortium name="The Broad Institute Genome Sequencing Center for Infectious Disease"/>
            <person name="Wu L."/>
            <person name="Ma J."/>
        </authorList>
    </citation>
    <scope>NUCLEOTIDE SEQUENCE [LARGE SCALE GENOMIC DNA]</scope>
    <source>
        <strain evidence="6">CGMCC 4.7277</strain>
    </source>
</reference>
<evidence type="ECO:0000313" key="6">
    <source>
        <dbReference type="Proteomes" id="UP001596084"/>
    </source>
</evidence>
<protein>
    <submittedName>
        <fullName evidence="5">Helix-turn-helix transcriptional regulator</fullName>
    </submittedName>
</protein>